<dbReference type="Proteomes" id="UP000298663">
    <property type="component" value="Unassembled WGS sequence"/>
</dbReference>
<keyword evidence="1" id="KW-0732">Signal</keyword>
<evidence type="ECO:0000313" key="3">
    <source>
        <dbReference type="Proteomes" id="UP000298663"/>
    </source>
</evidence>
<proteinExistence type="predicted"/>
<protein>
    <recommendedName>
        <fullName evidence="4">Saposin B-type domain-containing protein</fullName>
    </recommendedName>
</protein>
<reference evidence="2 3" key="2">
    <citation type="journal article" date="2019" name="G3 (Bethesda)">
        <title>Hybrid Assembly of the Genome of the Entomopathogenic Nematode Steinernema carpocapsae Identifies the X-Chromosome.</title>
        <authorList>
            <person name="Serra L."/>
            <person name="Macchietto M."/>
            <person name="Macias-Munoz A."/>
            <person name="McGill C.J."/>
            <person name="Rodriguez I.M."/>
            <person name="Rodriguez B."/>
            <person name="Murad R."/>
            <person name="Mortazavi A."/>
        </authorList>
    </citation>
    <scope>NUCLEOTIDE SEQUENCE [LARGE SCALE GENOMIC DNA]</scope>
    <source>
        <strain evidence="2 3">ALL</strain>
    </source>
</reference>
<evidence type="ECO:0000256" key="1">
    <source>
        <dbReference type="SAM" id="SignalP"/>
    </source>
</evidence>
<evidence type="ECO:0008006" key="4">
    <source>
        <dbReference type="Google" id="ProtNLM"/>
    </source>
</evidence>
<comment type="caution">
    <text evidence="2">The sequence shown here is derived from an EMBL/GenBank/DDBJ whole genome shotgun (WGS) entry which is preliminary data.</text>
</comment>
<sequence length="103" mass="11597">MFLGPLVFAALVASVASYDVTFQRCETVVNAAYLKNVQNYAGDLQNFRNFYHGECNFFLRDPGQPSGLGGCCFLLYYKNEAQMRADYVNRVPTAIMCKSLKQC</sequence>
<evidence type="ECO:0000313" key="2">
    <source>
        <dbReference type="EMBL" id="TKR95084.1"/>
    </source>
</evidence>
<name>A0A4U5PG84_STECR</name>
<gene>
    <name evidence="2" type="ORF">L596_009300</name>
</gene>
<feature type="signal peptide" evidence="1">
    <location>
        <begin position="1"/>
        <end position="17"/>
    </location>
</feature>
<accession>A0A4U5PG84</accession>
<organism evidence="2 3">
    <name type="scientific">Steinernema carpocapsae</name>
    <name type="common">Entomopathogenic nematode</name>
    <dbReference type="NCBI Taxonomy" id="34508"/>
    <lineage>
        <taxon>Eukaryota</taxon>
        <taxon>Metazoa</taxon>
        <taxon>Ecdysozoa</taxon>
        <taxon>Nematoda</taxon>
        <taxon>Chromadorea</taxon>
        <taxon>Rhabditida</taxon>
        <taxon>Tylenchina</taxon>
        <taxon>Panagrolaimomorpha</taxon>
        <taxon>Strongyloidoidea</taxon>
        <taxon>Steinernematidae</taxon>
        <taxon>Steinernema</taxon>
    </lineage>
</organism>
<dbReference type="AlphaFoldDB" id="A0A4U5PG84"/>
<reference evidence="2 3" key="1">
    <citation type="journal article" date="2015" name="Genome Biol.">
        <title>Comparative genomics of Steinernema reveals deeply conserved gene regulatory networks.</title>
        <authorList>
            <person name="Dillman A.R."/>
            <person name="Macchietto M."/>
            <person name="Porter C.F."/>
            <person name="Rogers A."/>
            <person name="Williams B."/>
            <person name="Antoshechkin I."/>
            <person name="Lee M.M."/>
            <person name="Goodwin Z."/>
            <person name="Lu X."/>
            <person name="Lewis E.E."/>
            <person name="Goodrich-Blair H."/>
            <person name="Stock S.P."/>
            <person name="Adams B.J."/>
            <person name="Sternberg P.W."/>
            <person name="Mortazavi A."/>
        </authorList>
    </citation>
    <scope>NUCLEOTIDE SEQUENCE [LARGE SCALE GENOMIC DNA]</scope>
    <source>
        <strain evidence="2 3">ALL</strain>
    </source>
</reference>
<dbReference type="EMBL" id="AZBU02000002">
    <property type="protein sequence ID" value="TKR95084.1"/>
    <property type="molecule type" value="Genomic_DNA"/>
</dbReference>
<feature type="chain" id="PRO_5020376256" description="Saposin B-type domain-containing protein" evidence="1">
    <location>
        <begin position="18"/>
        <end position="103"/>
    </location>
</feature>
<keyword evidence="3" id="KW-1185">Reference proteome</keyword>